<comment type="similarity">
    <text evidence="3">Belongs to the inositol monophosphatase superfamily.</text>
</comment>
<dbReference type="GO" id="GO:0004401">
    <property type="term" value="F:histidinol-phosphatase activity"/>
    <property type="evidence" value="ECO:0007669"/>
    <property type="project" value="UniProtKB-UniRule"/>
</dbReference>
<dbReference type="Gene3D" id="3.40.190.80">
    <property type="match status" value="1"/>
</dbReference>
<dbReference type="SUPFAM" id="SSF56655">
    <property type="entry name" value="Carbohydrate phosphatase"/>
    <property type="match status" value="1"/>
</dbReference>
<protein>
    <recommendedName>
        <fullName evidence="4 11">Histidinol-phosphatase</fullName>
        <ecNumber evidence="4 11">3.1.3.15</ecNumber>
    </recommendedName>
</protein>
<dbReference type="Pfam" id="PF00459">
    <property type="entry name" value="Inositol_P"/>
    <property type="match status" value="1"/>
</dbReference>
<evidence type="ECO:0000313" key="13">
    <source>
        <dbReference type="EMBL" id="MBB3809085.1"/>
    </source>
</evidence>
<dbReference type="EMBL" id="JACICC010000002">
    <property type="protein sequence ID" value="MBB3809085.1"/>
    <property type="molecule type" value="Genomic_DNA"/>
</dbReference>
<proteinExistence type="inferred from homology"/>
<keyword evidence="9" id="KW-0368">Histidine biosynthesis</keyword>
<name>A0A7W5Z3D7_9HYPH</name>
<comment type="catalytic activity">
    <reaction evidence="10">
        <text>L-histidinol phosphate + H2O = L-histidinol + phosphate</text>
        <dbReference type="Rhea" id="RHEA:14465"/>
        <dbReference type="ChEBI" id="CHEBI:15377"/>
        <dbReference type="ChEBI" id="CHEBI:43474"/>
        <dbReference type="ChEBI" id="CHEBI:57699"/>
        <dbReference type="ChEBI" id="CHEBI:57980"/>
        <dbReference type="EC" id="3.1.3.15"/>
    </reaction>
</comment>
<organism evidence="13 14">
    <name type="scientific">Pseudochelatococcus contaminans</name>
    <dbReference type="NCBI Taxonomy" id="1538103"/>
    <lineage>
        <taxon>Bacteria</taxon>
        <taxon>Pseudomonadati</taxon>
        <taxon>Pseudomonadota</taxon>
        <taxon>Alphaproteobacteria</taxon>
        <taxon>Hyphomicrobiales</taxon>
        <taxon>Chelatococcaceae</taxon>
        <taxon>Pseudochelatococcus</taxon>
    </lineage>
</organism>
<gene>
    <name evidence="13" type="ORF">FHS81_001155</name>
</gene>
<evidence type="ECO:0000256" key="8">
    <source>
        <dbReference type="ARBA" id="ARBA00022842"/>
    </source>
</evidence>
<comment type="caution">
    <text evidence="13">The sequence shown here is derived from an EMBL/GenBank/DDBJ whole genome shotgun (WGS) entry which is preliminary data.</text>
</comment>
<feature type="binding site" evidence="12">
    <location>
        <position position="90"/>
    </location>
    <ligand>
        <name>Mg(2+)</name>
        <dbReference type="ChEBI" id="CHEBI:18420"/>
        <label>2</label>
    </ligand>
</feature>
<comment type="cofactor">
    <cofactor evidence="1 12">
        <name>Mg(2+)</name>
        <dbReference type="ChEBI" id="CHEBI:18420"/>
    </cofactor>
</comment>
<dbReference type="InterPro" id="IPR011809">
    <property type="entry name" value="His_9_proposed"/>
</dbReference>
<feature type="binding site" evidence="12">
    <location>
        <position position="222"/>
    </location>
    <ligand>
        <name>Mg(2+)</name>
        <dbReference type="ChEBI" id="CHEBI:18420"/>
        <label>1</label>
        <note>catalytic</note>
    </ligand>
</feature>
<keyword evidence="8 12" id="KW-0460">Magnesium</keyword>
<dbReference type="InterPro" id="IPR051090">
    <property type="entry name" value="Inositol_monoP_superfamily"/>
</dbReference>
<feature type="binding site" evidence="12">
    <location>
        <position position="92"/>
    </location>
    <ligand>
        <name>Mg(2+)</name>
        <dbReference type="ChEBI" id="CHEBI:18420"/>
        <label>1</label>
        <note>catalytic</note>
    </ligand>
</feature>
<evidence type="ECO:0000256" key="7">
    <source>
        <dbReference type="ARBA" id="ARBA00022801"/>
    </source>
</evidence>
<dbReference type="NCBIfam" id="TIGR02067">
    <property type="entry name" value="his_9_HisN"/>
    <property type="match status" value="1"/>
</dbReference>
<reference evidence="13 14" key="1">
    <citation type="submission" date="2020-08" db="EMBL/GenBank/DDBJ databases">
        <title>Genomic Encyclopedia of Type Strains, Phase IV (KMG-IV): sequencing the most valuable type-strain genomes for metagenomic binning, comparative biology and taxonomic classification.</title>
        <authorList>
            <person name="Goeker M."/>
        </authorList>
    </citation>
    <scope>NUCLEOTIDE SEQUENCE [LARGE SCALE GENOMIC DNA]</scope>
    <source>
        <strain evidence="13 14">DSM 28760</strain>
    </source>
</reference>
<feature type="binding site" evidence="12">
    <location>
        <position position="74"/>
    </location>
    <ligand>
        <name>Mg(2+)</name>
        <dbReference type="ChEBI" id="CHEBI:18420"/>
        <label>1</label>
        <note>catalytic</note>
    </ligand>
</feature>
<dbReference type="InterPro" id="IPR000760">
    <property type="entry name" value="Inositol_monophosphatase-like"/>
</dbReference>
<evidence type="ECO:0000313" key="14">
    <source>
        <dbReference type="Proteomes" id="UP000537592"/>
    </source>
</evidence>
<evidence type="ECO:0000256" key="3">
    <source>
        <dbReference type="ARBA" id="ARBA00009759"/>
    </source>
</evidence>
<dbReference type="UniPathway" id="UPA00031">
    <property type="reaction ID" value="UER00013"/>
</dbReference>
<keyword evidence="6 12" id="KW-0479">Metal-binding</keyword>
<dbReference type="FunFam" id="3.30.540.10:FF:000030">
    <property type="entry name" value="Inositol monophosphatase"/>
    <property type="match status" value="1"/>
</dbReference>
<evidence type="ECO:0000256" key="9">
    <source>
        <dbReference type="ARBA" id="ARBA00023102"/>
    </source>
</evidence>
<keyword evidence="7 13" id="KW-0378">Hydrolase</keyword>
<feature type="binding site" evidence="12">
    <location>
        <position position="93"/>
    </location>
    <ligand>
        <name>Mg(2+)</name>
        <dbReference type="ChEBI" id="CHEBI:18420"/>
        <label>2</label>
    </ligand>
</feature>
<keyword evidence="14" id="KW-1185">Reference proteome</keyword>
<evidence type="ECO:0000256" key="10">
    <source>
        <dbReference type="ARBA" id="ARBA00049158"/>
    </source>
</evidence>
<evidence type="ECO:0000256" key="6">
    <source>
        <dbReference type="ARBA" id="ARBA00022723"/>
    </source>
</evidence>
<comment type="pathway">
    <text evidence="2">Amino-acid biosynthesis; L-histidine biosynthesis; L-histidine from 5-phospho-alpha-D-ribose 1-diphosphate: step 8/9.</text>
</comment>
<dbReference type="PANTHER" id="PTHR43200">
    <property type="entry name" value="PHOSPHATASE"/>
    <property type="match status" value="1"/>
</dbReference>
<dbReference type="InterPro" id="IPR020583">
    <property type="entry name" value="Inositol_monoP_metal-BS"/>
</dbReference>
<evidence type="ECO:0000256" key="5">
    <source>
        <dbReference type="ARBA" id="ARBA00022605"/>
    </source>
</evidence>
<dbReference type="PRINTS" id="PR00377">
    <property type="entry name" value="IMPHPHTASES"/>
</dbReference>
<evidence type="ECO:0000256" key="2">
    <source>
        <dbReference type="ARBA" id="ARBA00004970"/>
    </source>
</evidence>
<dbReference type="AlphaFoldDB" id="A0A7W5Z3D7"/>
<keyword evidence="5" id="KW-0028">Amino-acid biosynthesis</keyword>
<dbReference type="PANTHER" id="PTHR43200:SF6">
    <property type="entry name" value="3'(2'),5'-BISPHOSPHATE NUCLEOTIDASE"/>
    <property type="match status" value="1"/>
</dbReference>
<evidence type="ECO:0000256" key="11">
    <source>
        <dbReference type="NCBIfam" id="TIGR02067"/>
    </source>
</evidence>
<dbReference type="Gene3D" id="3.30.540.10">
    <property type="entry name" value="Fructose-1,6-Bisphosphatase, subunit A, domain 1"/>
    <property type="match status" value="1"/>
</dbReference>
<evidence type="ECO:0000256" key="1">
    <source>
        <dbReference type="ARBA" id="ARBA00001946"/>
    </source>
</evidence>
<accession>A0A7W5Z3D7</accession>
<dbReference type="RefSeq" id="WP_343052428.1">
    <property type="nucleotide sequence ID" value="NZ_JACICC010000002.1"/>
</dbReference>
<evidence type="ECO:0000256" key="12">
    <source>
        <dbReference type="PIRSR" id="PIRSR600760-2"/>
    </source>
</evidence>
<dbReference type="GO" id="GO:0000105">
    <property type="term" value="P:L-histidine biosynthetic process"/>
    <property type="evidence" value="ECO:0007669"/>
    <property type="project" value="UniProtKB-UniRule"/>
</dbReference>
<dbReference type="EC" id="3.1.3.15" evidence="4 11"/>
<evidence type="ECO:0000256" key="4">
    <source>
        <dbReference type="ARBA" id="ARBA00013085"/>
    </source>
</evidence>
<sequence>MPSSVFATEIATFADRLAAASANVTLPLFRTPLDADDKSDDGVFDPVTAADRDAETAMRALIRDAYPEHGIEGEEHDDERTDADYVWVLDPIDGTRAFISGLPLWGTLIGLKHKGKPVFGLLHQPFTGETFTGATFPGEEPVSLYRRGSIRHDLRTRARPELSEATISTTSPRQFSGATLEAYDRVERQCRLARYGYDCYAYAMLAAGHVDLVVEAGLKPCDILPLVPIIEAAGGIVTTWDGAPVTAGGTAIAAGDARLHEAALALLGA</sequence>
<dbReference type="PROSITE" id="PS00629">
    <property type="entry name" value="IMP_1"/>
    <property type="match status" value="1"/>
</dbReference>
<dbReference type="GO" id="GO:0046872">
    <property type="term" value="F:metal ion binding"/>
    <property type="evidence" value="ECO:0007669"/>
    <property type="project" value="UniProtKB-KW"/>
</dbReference>
<dbReference type="CDD" id="cd01641">
    <property type="entry name" value="Bacterial_IMPase_like_1"/>
    <property type="match status" value="1"/>
</dbReference>
<dbReference type="Proteomes" id="UP000537592">
    <property type="component" value="Unassembled WGS sequence"/>
</dbReference>